<evidence type="ECO:0000313" key="1">
    <source>
        <dbReference type="EMBL" id="MCI49201.1"/>
    </source>
</evidence>
<dbReference type="Proteomes" id="UP000265520">
    <property type="component" value="Unassembled WGS sequence"/>
</dbReference>
<dbReference type="AlphaFoldDB" id="A0A392SK03"/>
<accession>A0A392SK03</accession>
<reference evidence="1 2" key="1">
    <citation type="journal article" date="2018" name="Front. Plant Sci.">
        <title>Red Clover (Trifolium pratense) and Zigzag Clover (T. medium) - A Picture of Genomic Similarities and Differences.</title>
        <authorList>
            <person name="Dluhosova J."/>
            <person name="Istvanek J."/>
            <person name="Nedelnik J."/>
            <person name="Repkova J."/>
        </authorList>
    </citation>
    <scope>NUCLEOTIDE SEQUENCE [LARGE SCALE GENOMIC DNA]</scope>
    <source>
        <strain evidence="2">cv. 10/8</strain>
        <tissue evidence="1">Leaf</tissue>
    </source>
</reference>
<feature type="non-terminal residue" evidence="1">
    <location>
        <position position="65"/>
    </location>
</feature>
<name>A0A392SK03_9FABA</name>
<comment type="caution">
    <text evidence="1">The sequence shown here is derived from an EMBL/GenBank/DDBJ whole genome shotgun (WGS) entry which is preliminary data.</text>
</comment>
<dbReference type="EMBL" id="LXQA010397638">
    <property type="protein sequence ID" value="MCI49201.1"/>
    <property type="molecule type" value="Genomic_DNA"/>
</dbReference>
<keyword evidence="2" id="KW-1185">Reference proteome</keyword>
<proteinExistence type="predicted"/>
<organism evidence="1 2">
    <name type="scientific">Trifolium medium</name>
    <dbReference type="NCBI Taxonomy" id="97028"/>
    <lineage>
        <taxon>Eukaryota</taxon>
        <taxon>Viridiplantae</taxon>
        <taxon>Streptophyta</taxon>
        <taxon>Embryophyta</taxon>
        <taxon>Tracheophyta</taxon>
        <taxon>Spermatophyta</taxon>
        <taxon>Magnoliopsida</taxon>
        <taxon>eudicotyledons</taxon>
        <taxon>Gunneridae</taxon>
        <taxon>Pentapetalae</taxon>
        <taxon>rosids</taxon>
        <taxon>fabids</taxon>
        <taxon>Fabales</taxon>
        <taxon>Fabaceae</taxon>
        <taxon>Papilionoideae</taxon>
        <taxon>50 kb inversion clade</taxon>
        <taxon>NPAAA clade</taxon>
        <taxon>Hologalegina</taxon>
        <taxon>IRL clade</taxon>
        <taxon>Trifolieae</taxon>
        <taxon>Trifolium</taxon>
    </lineage>
</organism>
<protein>
    <submittedName>
        <fullName evidence="1">Uncharacterized protein</fullName>
    </submittedName>
</protein>
<evidence type="ECO:0000313" key="2">
    <source>
        <dbReference type="Proteomes" id="UP000265520"/>
    </source>
</evidence>
<sequence length="65" mass="7464">MLKLFGQDAKQGARVVDQEHILFSYEAENEDLVRLKKSFIGVVLQPEMSYNIQNAFHSQGYFGVK</sequence>